<evidence type="ECO:0000313" key="4">
    <source>
        <dbReference type="Proteomes" id="UP000800200"/>
    </source>
</evidence>
<name>A0A6A6ERR8_9PEZI</name>
<dbReference type="InterPro" id="IPR046529">
    <property type="entry name" value="DUF6594"/>
</dbReference>
<reference evidence="3" key="1">
    <citation type="journal article" date="2020" name="Stud. Mycol.">
        <title>101 Dothideomycetes genomes: a test case for predicting lifestyles and emergence of pathogens.</title>
        <authorList>
            <person name="Haridas S."/>
            <person name="Albert R."/>
            <person name="Binder M."/>
            <person name="Bloem J."/>
            <person name="Labutti K."/>
            <person name="Salamov A."/>
            <person name="Andreopoulos B."/>
            <person name="Baker S."/>
            <person name="Barry K."/>
            <person name="Bills G."/>
            <person name="Bluhm B."/>
            <person name="Cannon C."/>
            <person name="Castanera R."/>
            <person name="Culley D."/>
            <person name="Daum C."/>
            <person name="Ezra D."/>
            <person name="Gonzalez J."/>
            <person name="Henrissat B."/>
            <person name="Kuo A."/>
            <person name="Liang C."/>
            <person name="Lipzen A."/>
            <person name="Lutzoni F."/>
            <person name="Magnuson J."/>
            <person name="Mondo S."/>
            <person name="Nolan M."/>
            <person name="Ohm R."/>
            <person name="Pangilinan J."/>
            <person name="Park H.-J."/>
            <person name="Ramirez L."/>
            <person name="Alfaro M."/>
            <person name="Sun H."/>
            <person name="Tritt A."/>
            <person name="Yoshinaga Y."/>
            <person name="Zwiers L.-H."/>
            <person name="Turgeon B."/>
            <person name="Goodwin S."/>
            <person name="Spatafora J."/>
            <person name="Crous P."/>
            <person name="Grigoriev I."/>
        </authorList>
    </citation>
    <scope>NUCLEOTIDE SEQUENCE</scope>
    <source>
        <strain evidence="3">CBS 207.26</strain>
    </source>
</reference>
<feature type="transmembrane region" description="Helical" evidence="1">
    <location>
        <begin position="246"/>
        <end position="265"/>
    </location>
</feature>
<feature type="transmembrane region" description="Helical" evidence="1">
    <location>
        <begin position="216"/>
        <end position="239"/>
    </location>
</feature>
<accession>A0A6A6ERR8</accession>
<sequence length="299" mass="33891">MTSNDPLRDRIMGYPKLAAQIEIRPETAMFRRFGALNAENLLYYQAELVQLEKLLRECQLADSLSSKGRKSKYALNWYWLRESRADGDTRQLDLVLRIRETLRLYNEALIQQCQILTYPEPDQWDLTYMQNFLQTKEMGPFALNGPDATIWGSATERKKYSPDLVTLCPRPKEDPFSGWVVEKAITNLFRCGCARFKKPSRVHGVIGYEDATILKITYWITSILASLIPIASIIILYCVHSMPARLGIIGGFNVLISICLSAFTNAKRSEVFAVTAAFAAVQVVFVSTDRDCSPRNASV</sequence>
<dbReference type="Proteomes" id="UP000800200">
    <property type="component" value="Unassembled WGS sequence"/>
</dbReference>
<organism evidence="3 4">
    <name type="scientific">Zopfia rhizophila CBS 207.26</name>
    <dbReference type="NCBI Taxonomy" id="1314779"/>
    <lineage>
        <taxon>Eukaryota</taxon>
        <taxon>Fungi</taxon>
        <taxon>Dikarya</taxon>
        <taxon>Ascomycota</taxon>
        <taxon>Pezizomycotina</taxon>
        <taxon>Dothideomycetes</taxon>
        <taxon>Dothideomycetes incertae sedis</taxon>
        <taxon>Zopfiaceae</taxon>
        <taxon>Zopfia</taxon>
    </lineage>
</organism>
<feature type="transmembrane region" description="Helical" evidence="1">
    <location>
        <begin position="271"/>
        <end position="288"/>
    </location>
</feature>
<dbReference type="AlphaFoldDB" id="A0A6A6ERR8"/>
<dbReference type="OrthoDB" id="5342093at2759"/>
<keyword evidence="1" id="KW-0812">Transmembrane</keyword>
<evidence type="ECO:0000259" key="2">
    <source>
        <dbReference type="Pfam" id="PF20237"/>
    </source>
</evidence>
<keyword evidence="1" id="KW-0472">Membrane</keyword>
<dbReference type="Pfam" id="PF20237">
    <property type="entry name" value="DUF6594"/>
    <property type="match status" value="1"/>
</dbReference>
<keyword evidence="1" id="KW-1133">Transmembrane helix</keyword>
<dbReference type="PANTHER" id="PTHR34502">
    <property type="entry name" value="DUF6594 DOMAIN-CONTAINING PROTEIN-RELATED"/>
    <property type="match status" value="1"/>
</dbReference>
<proteinExistence type="predicted"/>
<keyword evidence="4" id="KW-1185">Reference proteome</keyword>
<feature type="domain" description="DUF6594" evidence="2">
    <location>
        <begin position="14"/>
        <end position="283"/>
    </location>
</feature>
<protein>
    <recommendedName>
        <fullName evidence="2">DUF6594 domain-containing protein</fullName>
    </recommendedName>
</protein>
<evidence type="ECO:0000256" key="1">
    <source>
        <dbReference type="SAM" id="Phobius"/>
    </source>
</evidence>
<dbReference type="EMBL" id="ML994612">
    <property type="protein sequence ID" value="KAF2193865.1"/>
    <property type="molecule type" value="Genomic_DNA"/>
</dbReference>
<gene>
    <name evidence="3" type="ORF">K469DRAFT_709321</name>
</gene>
<dbReference type="PANTHER" id="PTHR34502:SF5">
    <property type="entry name" value="DUF6594 DOMAIN-CONTAINING PROTEIN"/>
    <property type="match status" value="1"/>
</dbReference>
<evidence type="ECO:0000313" key="3">
    <source>
        <dbReference type="EMBL" id="KAF2193865.1"/>
    </source>
</evidence>